<keyword evidence="4 8" id="KW-0812">Transmembrane</keyword>
<dbReference type="EMBL" id="MH921998">
    <property type="protein sequence ID" value="QFG71645.1"/>
    <property type="molecule type" value="Genomic_DNA"/>
</dbReference>
<sequence>MKKYNPFHLVDISPWPLLASNGALALVLSGLLMVNTVTKKSAVISFLLVAMVAYSWWRDVHRESSTQGNHSNVVMNGLKTGMILFIASEVFFFVSFFWAFFHSSISPTVELGQSWPPLSIQPFNPMSIPLLNTILLLSSGVTVTWAHHEMLKNEFSKSNFALAMTITLGLIFSTFQAFEYMEAPFSISDASFGSSFFMATGFHGLHVIIGSVFLLISLNRFNKMINTANHIIGFECAAWYWHFVDVVWLFLYSMIYWWGA</sequence>
<evidence type="ECO:0000259" key="10">
    <source>
        <dbReference type="PROSITE" id="PS50253"/>
    </source>
</evidence>
<dbReference type="Pfam" id="PF00510">
    <property type="entry name" value="COX3"/>
    <property type="match status" value="1"/>
</dbReference>
<dbReference type="InterPro" id="IPR035973">
    <property type="entry name" value="Cyt_c_oxidase_su3-like_sf"/>
</dbReference>
<feature type="transmembrane region" description="Helical" evidence="9">
    <location>
        <begin position="78"/>
        <end position="101"/>
    </location>
</feature>
<dbReference type="Gene3D" id="1.20.120.80">
    <property type="entry name" value="Cytochrome c oxidase, subunit III, four-helix bundle"/>
    <property type="match status" value="1"/>
</dbReference>
<dbReference type="PANTHER" id="PTHR11403">
    <property type="entry name" value="CYTOCHROME C OXIDASE SUBUNIT III"/>
    <property type="match status" value="1"/>
</dbReference>
<evidence type="ECO:0000256" key="6">
    <source>
        <dbReference type="ARBA" id="ARBA00022989"/>
    </source>
</evidence>
<dbReference type="Gene3D" id="1.10.287.70">
    <property type="match status" value="1"/>
</dbReference>
<dbReference type="InterPro" id="IPR024791">
    <property type="entry name" value="Cyt_c/ubiquinol_Oxase_su3"/>
</dbReference>
<dbReference type="GO" id="GO:0004129">
    <property type="term" value="F:cytochrome-c oxidase activity"/>
    <property type="evidence" value="ECO:0007669"/>
    <property type="project" value="InterPro"/>
</dbReference>
<evidence type="ECO:0000256" key="5">
    <source>
        <dbReference type="ARBA" id="ARBA00022967"/>
    </source>
</evidence>
<comment type="function">
    <text evidence="8">Component of the cytochrome c oxidase, the last enzyme in the mitochondrial electron transport chain which drives oxidative phosphorylation. The respiratory chain contains 3 multisubunit complexes succinate dehydrogenase (complex II, CII), ubiquinol-cytochrome c oxidoreductase (cytochrome b-c1 complex, complex III, CIII) and cytochrome c oxidase (complex IV, CIV), that cooperate to transfer electrons derived from NADH and succinate to molecular oxygen, creating an electrochemical gradient over the inner membrane that drives transmembrane transport and the ATP synthase. Cytochrome c oxidase is the component of the respiratory chain that catalyzes the reduction of oxygen to water. Electrons originating from reduced cytochrome c in the intermembrane space (IMS) are transferred via the dinuclear copper A center (CU(A)) of subunit 2 and heme A of subunit 1 to the active site in subunit 1, a binuclear center (BNC) formed by heme A3 and copper B (CU(B)). The BNC reduces molecular oxygen to 2 water molecules using 4 electrons from cytochrome c in the IMS and 4 protons from the mitochondrial matrix.</text>
</comment>
<dbReference type="PROSITE" id="PS50253">
    <property type="entry name" value="COX3"/>
    <property type="match status" value="1"/>
</dbReference>
<dbReference type="CDD" id="cd01665">
    <property type="entry name" value="Cyt_c_Oxidase_III"/>
    <property type="match status" value="1"/>
</dbReference>
<name>A0A5J6VC52_9ACAR</name>
<feature type="transmembrane region" description="Helical" evidence="9">
    <location>
        <begin position="158"/>
        <end position="176"/>
    </location>
</feature>
<dbReference type="FunFam" id="1.20.120.80:FF:000002">
    <property type="entry name" value="Cytochrome c oxidase subunit 3"/>
    <property type="match status" value="1"/>
</dbReference>
<keyword evidence="8 11" id="KW-0496">Mitochondrion</keyword>
<keyword evidence="5" id="KW-1278">Translocase</keyword>
<dbReference type="SUPFAM" id="SSF81452">
    <property type="entry name" value="Cytochrome c oxidase subunit III-like"/>
    <property type="match status" value="1"/>
</dbReference>
<reference evidence="11" key="1">
    <citation type="submission" date="2018-09" db="EMBL/GenBank/DDBJ databases">
        <title>Uncovering the phylogeny of Oribatida (Acari, Sarcoptiformes): new evidence from the organization of mitochondrial genomes.</title>
        <authorList>
            <person name="Xue X.-F."/>
            <person name="Li W.-N."/>
        </authorList>
    </citation>
    <scope>NUCLEOTIDE SEQUENCE</scope>
</reference>
<dbReference type="InterPro" id="IPR000298">
    <property type="entry name" value="Cyt_c_oxidase-like_su3"/>
</dbReference>
<gene>
    <name evidence="11" type="primary">cox3</name>
</gene>
<feature type="transmembrane region" description="Helical" evidence="9">
    <location>
        <begin position="239"/>
        <end position="259"/>
    </location>
</feature>
<comment type="similarity">
    <text evidence="2 8">Belongs to the cytochrome c oxidase subunit 3 family.</text>
</comment>
<evidence type="ECO:0000256" key="1">
    <source>
        <dbReference type="ARBA" id="ARBA00004141"/>
    </source>
</evidence>
<dbReference type="GO" id="GO:0016020">
    <property type="term" value="C:membrane"/>
    <property type="evidence" value="ECO:0007669"/>
    <property type="project" value="UniProtKB-SubCell"/>
</dbReference>
<keyword evidence="6 9" id="KW-1133">Transmembrane helix</keyword>
<accession>A0A5J6VC52</accession>
<proteinExistence type="inferred from homology"/>
<keyword evidence="7 9" id="KW-0472">Membrane</keyword>
<evidence type="ECO:0000256" key="8">
    <source>
        <dbReference type="RuleBase" id="RU003375"/>
    </source>
</evidence>
<evidence type="ECO:0000256" key="4">
    <source>
        <dbReference type="ARBA" id="ARBA00022692"/>
    </source>
</evidence>
<evidence type="ECO:0000256" key="2">
    <source>
        <dbReference type="ARBA" id="ARBA00010581"/>
    </source>
</evidence>
<dbReference type="AlphaFoldDB" id="A0A5J6VC52"/>
<feature type="transmembrane region" description="Helical" evidence="9">
    <location>
        <begin position="196"/>
        <end position="218"/>
    </location>
</feature>
<feature type="domain" description="Heme-copper oxidase subunit III family profile" evidence="10">
    <location>
        <begin position="3"/>
        <end position="260"/>
    </location>
</feature>
<feature type="transmembrane region" description="Helical" evidence="9">
    <location>
        <begin position="12"/>
        <end position="34"/>
    </location>
</feature>
<evidence type="ECO:0000256" key="9">
    <source>
        <dbReference type="SAM" id="Phobius"/>
    </source>
</evidence>
<evidence type="ECO:0000256" key="3">
    <source>
        <dbReference type="ARBA" id="ARBA00015944"/>
    </source>
</evidence>
<feature type="transmembrane region" description="Helical" evidence="9">
    <location>
        <begin position="126"/>
        <end position="146"/>
    </location>
</feature>
<dbReference type="PANTHER" id="PTHR11403:SF7">
    <property type="entry name" value="CYTOCHROME C OXIDASE SUBUNIT 3"/>
    <property type="match status" value="1"/>
</dbReference>
<organism evidence="11">
    <name type="scientific">Oribatula sp. XFX</name>
    <dbReference type="NCBI Taxonomy" id="2652662"/>
    <lineage>
        <taxon>Eukaryota</taxon>
        <taxon>Metazoa</taxon>
        <taxon>Ecdysozoa</taxon>
        <taxon>Arthropoda</taxon>
        <taxon>Chelicerata</taxon>
        <taxon>Arachnida</taxon>
        <taxon>Acari</taxon>
        <taxon>Acariformes</taxon>
        <taxon>Sarcoptiformes</taxon>
        <taxon>Oribatida</taxon>
        <taxon>Brachypylina</taxon>
        <taxon>Oripodoidea</taxon>
        <taxon>Oribatulidae</taxon>
        <taxon>Oribatula</taxon>
    </lineage>
</organism>
<geneLocation type="mitochondrion" evidence="11"/>
<comment type="subcellular location">
    <subcellularLocation>
        <location evidence="1">Membrane</location>
        <topology evidence="1">Multi-pass membrane protein</topology>
    </subcellularLocation>
</comment>
<dbReference type="InterPro" id="IPR013833">
    <property type="entry name" value="Cyt_c_oxidase_su3_a-hlx"/>
</dbReference>
<dbReference type="GO" id="GO:0005739">
    <property type="term" value="C:mitochondrion"/>
    <property type="evidence" value="ECO:0007669"/>
    <property type="project" value="TreeGrafter"/>
</dbReference>
<dbReference type="InterPro" id="IPR033945">
    <property type="entry name" value="Cyt_c_oxase_su3_dom"/>
</dbReference>
<evidence type="ECO:0000313" key="11">
    <source>
        <dbReference type="EMBL" id="QFG71645.1"/>
    </source>
</evidence>
<protein>
    <recommendedName>
        <fullName evidence="3 8">Cytochrome c oxidase subunit 3</fullName>
    </recommendedName>
</protein>
<dbReference type="GO" id="GO:0006123">
    <property type="term" value="P:mitochondrial electron transport, cytochrome c to oxygen"/>
    <property type="evidence" value="ECO:0007669"/>
    <property type="project" value="TreeGrafter"/>
</dbReference>
<evidence type="ECO:0000256" key="7">
    <source>
        <dbReference type="ARBA" id="ARBA00023136"/>
    </source>
</evidence>